<dbReference type="InterPro" id="IPR013087">
    <property type="entry name" value="Znf_C2H2_type"/>
</dbReference>
<proteinExistence type="predicted"/>
<feature type="domain" description="C2H2-type" evidence="3">
    <location>
        <begin position="10"/>
        <end position="40"/>
    </location>
</feature>
<dbReference type="PROSITE" id="PS50157">
    <property type="entry name" value="ZINC_FINGER_C2H2_2"/>
    <property type="match status" value="1"/>
</dbReference>
<sequence>MTRQINEARIPCEIDDCSGDFARLADMQRHVKEVHGGLRHCTQPGCSWRGAKRKGRLDAHLLKAHPETHKEVDLNVPDDFGSGSERSPQISTQVAQPTEDTAIRGDYVVLDDGTNHQSSAFQTDSSFPLEQPSEGSTVFSAPWNQTPQPQQPFQQGYAEYPLYPTVPVAGYSANLHPPQVFPYTENQFEAAVVDNNPSSSHRQGSGGGSNGNHRGRYS</sequence>
<dbReference type="EMBL" id="KZ613482">
    <property type="protein sequence ID" value="PMD21143.1"/>
    <property type="molecule type" value="Genomic_DNA"/>
</dbReference>
<name>A0A2J6Q4F6_9HELO</name>
<dbReference type="GO" id="GO:0008270">
    <property type="term" value="F:zinc ion binding"/>
    <property type="evidence" value="ECO:0007669"/>
    <property type="project" value="UniProtKB-KW"/>
</dbReference>
<keyword evidence="1" id="KW-0479">Metal-binding</keyword>
<evidence type="ECO:0000256" key="2">
    <source>
        <dbReference type="SAM" id="MobiDB-lite"/>
    </source>
</evidence>
<dbReference type="Proteomes" id="UP000235672">
    <property type="component" value="Unassembled WGS sequence"/>
</dbReference>
<evidence type="ECO:0000313" key="4">
    <source>
        <dbReference type="EMBL" id="PMD21143.1"/>
    </source>
</evidence>
<reference evidence="4 5" key="1">
    <citation type="submission" date="2016-05" db="EMBL/GenBank/DDBJ databases">
        <title>A degradative enzymes factory behind the ericoid mycorrhizal symbiosis.</title>
        <authorList>
            <consortium name="DOE Joint Genome Institute"/>
            <person name="Martino E."/>
            <person name="Morin E."/>
            <person name="Grelet G."/>
            <person name="Kuo A."/>
            <person name="Kohler A."/>
            <person name="Daghino S."/>
            <person name="Barry K."/>
            <person name="Choi C."/>
            <person name="Cichocki N."/>
            <person name="Clum A."/>
            <person name="Copeland A."/>
            <person name="Hainaut M."/>
            <person name="Haridas S."/>
            <person name="Labutti K."/>
            <person name="Lindquist E."/>
            <person name="Lipzen A."/>
            <person name="Khouja H.-R."/>
            <person name="Murat C."/>
            <person name="Ohm R."/>
            <person name="Olson A."/>
            <person name="Spatafora J."/>
            <person name="Veneault-Fourrey C."/>
            <person name="Henrissat B."/>
            <person name="Grigoriev I."/>
            <person name="Martin F."/>
            <person name="Perotto S."/>
        </authorList>
    </citation>
    <scope>NUCLEOTIDE SEQUENCE [LARGE SCALE GENOMIC DNA]</scope>
    <source>
        <strain evidence="4 5">UAMH 7357</strain>
    </source>
</reference>
<evidence type="ECO:0000313" key="5">
    <source>
        <dbReference type="Proteomes" id="UP000235672"/>
    </source>
</evidence>
<evidence type="ECO:0000256" key="1">
    <source>
        <dbReference type="PROSITE-ProRule" id="PRU00042"/>
    </source>
</evidence>
<dbReference type="OrthoDB" id="3463188at2759"/>
<organism evidence="4 5">
    <name type="scientific">Hyaloscypha hepaticicola</name>
    <dbReference type="NCBI Taxonomy" id="2082293"/>
    <lineage>
        <taxon>Eukaryota</taxon>
        <taxon>Fungi</taxon>
        <taxon>Dikarya</taxon>
        <taxon>Ascomycota</taxon>
        <taxon>Pezizomycotina</taxon>
        <taxon>Leotiomycetes</taxon>
        <taxon>Helotiales</taxon>
        <taxon>Hyaloscyphaceae</taxon>
        <taxon>Hyaloscypha</taxon>
    </lineage>
</organism>
<protein>
    <recommendedName>
        <fullName evidence="3">C2H2-type domain-containing protein</fullName>
    </recommendedName>
</protein>
<feature type="region of interest" description="Disordered" evidence="2">
    <location>
        <begin position="117"/>
        <end position="137"/>
    </location>
</feature>
<accession>A0A2J6Q4F6</accession>
<dbReference type="AlphaFoldDB" id="A0A2J6Q4F6"/>
<gene>
    <name evidence="4" type="ORF">NA56DRAFT_133132</name>
</gene>
<dbReference type="SMART" id="SM00355">
    <property type="entry name" value="ZnF_C2H2"/>
    <property type="match status" value="2"/>
</dbReference>
<feature type="region of interest" description="Disordered" evidence="2">
    <location>
        <begin position="192"/>
        <end position="218"/>
    </location>
</feature>
<evidence type="ECO:0000259" key="3">
    <source>
        <dbReference type="PROSITE" id="PS50157"/>
    </source>
</evidence>
<keyword evidence="1" id="KW-0862">Zinc</keyword>
<dbReference type="Gene3D" id="3.30.160.60">
    <property type="entry name" value="Classic Zinc Finger"/>
    <property type="match status" value="1"/>
</dbReference>
<keyword evidence="1" id="KW-0863">Zinc-finger</keyword>
<dbReference type="PROSITE" id="PS00028">
    <property type="entry name" value="ZINC_FINGER_C2H2_1"/>
    <property type="match status" value="1"/>
</dbReference>
<keyword evidence="5" id="KW-1185">Reference proteome</keyword>